<dbReference type="PANTHER" id="PTHR33671">
    <property type="entry name" value="N-METHYLTRANSFERASE, PUTATIVE (DUF688)-RELATED"/>
    <property type="match status" value="1"/>
</dbReference>
<protein>
    <submittedName>
        <fullName evidence="1">Uncharacterized protein</fullName>
    </submittedName>
</protein>
<proteinExistence type="predicted"/>
<name>A0A328E5Y5_9ASTE</name>
<evidence type="ECO:0000313" key="2">
    <source>
        <dbReference type="Proteomes" id="UP000249390"/>
    </source>
</evidence>
<dbReference type="EMBL" id="NQVE01000043">
    <property type="protein sequence ID" value="RAL52058.1"/>
    <property type="molecule type" value="Genomic_DNA"/>
</dbReference>
<gene>
    <name evidence="1" type="ORF">DM860_016556</name>
</gene>
<dbReference type="PANTHER" id="PTHR33671:SF1">
    <property type="entry name" value="DUF688 FAMILY PROTEIN"/>
    <property type="match status" value="1"/>
</dbReference>
<reference evidence="1 2" key="1">
    <citation type="submission" date="2018-06" db="EMBL/GenBank/DDBJ databases">
        <title>The Genome of Cuscuta australis (Dodder) Provides Insight into the Evolution of Plant Parasitism.</title>
        <authorList>
            <person name="Liu H."/>
        </authorList>
    </citation>
    <scope>NUCLEOTIDE SEQUENCE [LARGE SCALE GENOMIC DNA]</scope>
    <source>
        <strain evidence="2">cv. Yunnan</strain>
        <tissue evidence="1">Vines</tissue>
    </source>
</reference>
<dbReference type="InterPro" id="IPR007789">
    <property type="entry name" value="DUF688"/>
</dbReference>
<evidence type="ECO:0000313" key="1">
    <source>
        <dbReference type="EMBL" id="RAL52058.1"/>
    </source>
</evidence>
<comment type="caution">
    <text evidence="1">The sequence shown here is derived from an EMBL/GenBank/DDBJ whole genome shotgun (WGS) entry which is preliminary data.</text>
</comment>
<dbReference type="Proteomes" id="UP000249390">
    <property type="component" value="Unassembled WGS sequence"/>
</dbReference>
<sequence length="239" mass="25911">MQLVSMICMEAAAAADNKQRKCPTKLDLSAPLLSARTRRASILPNDDDAPPLTAESDGDDICKRIPFSWEETAGKPKRARDVRAVCLVPSPPPGRTYDEGSVESRELLLYSDALDAFSSSDEEEEESSSSSDEGEGFERADFIFTRFLKDAEALATSCRGSRGWIVSRPAESCFARAALSVGQMLYEPPCCGRACGRDILPPWRMKVEQPCGGGGGVRDSVVAVASSRGKEIKTTQFFS</sequence>
<accession>A0A328E5Y5</accession>
<dbReference type="AlphaFoldDB" id="A0A328E5Y5"/>
<dbReference type="Pfam" id="PF05097">
    <property type="entry name" value="DUF688"/>
    <property type="match status" value="1"/>
</dbReference>
<organism evidence="1 2">
    <name type="scientific">Cuscuta australis</name>
    <dbReference type="NCBI Taxonomy" id="267555"/>
    <lineage>
        <taxon>Eukaryota</taxon>
        <taxon>Viridiplantae</taxon>
        <taxon>Streptophyta</taxon>
        <taxon>Embryophyta</taxon>
        <taxon>Tracheophyta</taxon>
        <taxon>Spermatophyta</taxon>
        <taxon>Magnoliopsida</taxon>
        <taxon>eudicotyledons</taxon>
        <taxon>Gunneridae</taxon>
        <taxon>Pentapetalae</taxon>
        <taxon>asterids</taxon>
        <taxon>lamiids</taxon>
        <taxon>Solanales</taxon>
        <taxon>Convolvulaceae</taxon>
        <taxon>Cuscuteae</taxon>
        <taxon>Cuscuta</taxon>
        <taxon>Cuscuta subgen. Grammica</taxon>
        <taxon>Cuscuta sect. Cleistogrammica</taxon>
    </lineage>
</organism>
<keyword evidence="2" id="KW-1185">Reference proteome</keyword>